<organism evidence="1 2">
    <name type="scientific">Brassica carinata</name>
    <name type="common">Ethiopian mustard</name>
    <name type="synonym">Abyssinian cabbage</name>
    <dbReference type="NCBI Taxonomy" id="52824"/>
    <lineage>
        <taxon>Eukaryota</taxon>
        <taxon>Viridiplantae</taxon>
        <taxon>Streptophyta</taxon>
        <taxon>Embryophyta</taxon>
        <taxon>Tracheophyta</taxon>
        <taxon>Spermatophyta</taxon>
        <taxon>Magnoliopsida</taxon>
        <taxon>eudicotyledons</taxon>
        <taxon>Gunneridae</taxon>
        <taxon>Pentapetalae</taxon>
        <taxon>rosids</taxon>
        <taxon>malvids</taxon>
        <taxon>Brassicales</taxon>
        <taxon>Brassicaceae</taxon>
        <taxon>Brassiceae</taxon>
        <taxon>Brassica</taxon>
    </lineage>
</organism>
<name>A0A8X7R225_BRACI</name>
<keyword evidence="2" id="KW-1185">Reference proteome</keyword>
<accession>A0A8X7R225</accession>
<dbReference type="AlphaFoldDB" id="A0A8X7R225"/>
<reference evidence="1 2" key="1">
    <citation type="submission" date="2020-02" db="EMBL/GenBank/DDBJ databases">
        <authorList>
            <person name="Ma Q."/>
            <person name="Huang Y."/>
            <person name="Song X."/>
            <person name="Pei D."/>
        </authorList>
    </citation>
    <scope>NUCLEOTIDE SEQUENCE [LARGE SCALE GENOMIC DNA]</scope>
    <source>
        <strain evidence="1">Sxm20200214</strain>
        <tissue evidence="1">Leaf</tissue>
    </source>
</reference>
<comment type="caution">
    <text evidence="1">The sequence shown here is derived from an EMBL/GenBank/DDBJ whole genome shotgun (WGS) entry which is preliminary data.</text>
</comment>
<gene>
    <name evidence="1" type="ORF">Bca52824_051442</name>
</gene>
<dbReference type="EMBL" id="JAAMPC010000011">
    <property type="protein sequence ID" value="KAG2280222.1"/>
    <property type="molecule type" value="Genomic_DNA"/>
</dbReference>
<evidence type="ECO:0000313" key="2">
    <source>
        <dbReference type="Proteomes" id="UP000886595"/>
    </source>
</evidence>
<sequence length="108" mass="12046">MCSVVEMFGRRTMDLALPDPTPSRESPLHHRFSTPIVVVPYQRCFTSRTPLLLAQADMPELFSSPSPLPLCPLCYASLLLRFESLSAVSHHVFIRTESSTDASPLHCC</sequence>
<proteinExistence type="predicted"/>
<evidence type="ECO:0000313" key="1">
    <source>
        <dbReference type="EMBL" id="KAG2280222.1"/>
    </source>
</evidence>
<dbReference type="Proteomes" id="UP000886595">
    <property type="component" value="Unassembled WGS sequence"/>
</dbReference>
<protein>
    <submittedName>
        <fullName evidence="1">Uncharacterized protein</fullName>
    </submittedName>
</protein>